<gene>
    <name evidence="1" type="ORF">CUN51_05600</name>
</gene>
<reference evidence="1 2" key="1">
    <citation type="submission" date="2017-11" db="EMBL/GenBank/DDBJ databases">
        <title>Evolution of Phototrophy in the Chloroflexi Phylum Driven by Horizontal Gene Transfer.</title>
        <authorList>
            <person name="Ward L.M."/>
            <person name="Hemp J."/>
            <person name="Shih P.M."/>
            <person name="Mcglynn S.E."/>
            <person name="Fischer W."/>
        </authorList>
    </citation>
    <scope>NUCLEOTIDE SEQUENCE [LARGE SCALE GENOMIC DNA]</scope>
    <source>
        <strain evidence="1">CP2_2F</strain>
    </source>
</reference>
<organism evidence="1 2">
    <name type="scientific">Candidatus Thermofonsia Clade 1 bacterium</name>
    <dbReference type="NCBI Taxonomy" id="2364210"/>
    <lineage>
        <taxon>Bacteria</taxon>
        <taxon>Bacillati</taxon>
        <taxon>Chloroflexota</taxon>
        <taxon>Candidatus Thermofontia</taxon>
        <taxon>Candidatus Thermofonsia Clade 1</taxon>
    </lineage>
</organism>
<comment type="caution">
    <text evidence="1">The sequence shown here is derived from an EMBL/GenBank/DDBJ whole genome shotgun (WGS) entry which is preliminary data.</text>
</comment>
<evidence type="ECO:0008006" key="3">
    <source>
        <dbReference type="Google" id="ProtNLM"/>
    </source>
</evidence>
<name>A0A2M8P091_9CHLR</name>
<accession>A0A2M8P091</accession>
<sequence length="130" mass="14538">MPVTQELIENGRILLVVFTDSWTADQMLSHYPQAQQYYDAAKHPIHLLIDVSGARLSIPGALRAREAPALRHPMGGDVVVVGAQSVVRAIGETVFRVARFRRVTFFDTHEEGLAFLRARLAEESMQTHQS</sequence>
<dbReference type="Proteomes" id="UP000228921">
    <property type="component" value="Unassembled WGS sequence"/>
</dbReference>
<dbReference type="AlphaFoldDB" id="A0A2M8P091"/>
<evidence type="ECO:0000313" key="1">
    <source>
        <dbReference type="EMBL" id="PJF30956.1"/>
    </source>
</evidence>
<evidence type="ECO:0000313" key="2">
    <source>
        <dbReference type="Proteomes" id="UP000228921"/>
    </source>
</evidence>
<dbReference type="EMBL" id="PGTK01000005">
    <property type="protein sequence ID" value="PJF30956.1"/>
    <property type="molecule type" value="Genomic_DNA"/>
</dbReference>
<protein>
    <recommendedName>
        <fullName evidence="3">STAS/SEC14 domain-containing protein</fullName>
    </recommendedName>
</protein>
<proteinExistence type="predicted"/>